<proteinExistence type="predicted"/>
<dbReference type="InterPro" id="IPR032710">
    <property type="entry name" value="NTF2-like_dom_sf"/>
</dbReference>
<dbReference type="Proteomes" id="UP000290244">
    <property type="component" value="Chromosome"/>
</dbReference>
<feature type="signal peptide" evidence="1">
    <location>
        <begin position="1"/>
        <end position="17"/>
    </location>
</feature>
<dbReference type="OrthoDB" id="1452216at2"/>
<dbReference type="EMBL" id="CP034759">
    <property type="protein sequence ID" value="QBG37005.1"/>
    <property type="molecule type" value="Genomic_DNA"/>
</dbReference>
<keyword evidence="1" id="KW-0732">Signal</keyword>
<organism evidence="2 3">
    <name type="scientific">Litorilituus sediminis</name>
    <dbReference type="NCBI Taxonomy" id="718192"/>
    <lineage>
        <taxon>Bacteria</taxon>
        <taxon>Pseudomonadati</taxon>
        <taxon>Pseudomonadota</taxon>
        <taxon>Gammaproteobacteria</taxon>
        <taxon>Alteromonadales</taxon>
        <taxon>Colwelliaceae</taxon>
        <taxon>Litorilituus</taxon>
    </lineage>
</organism>
<evidence type="ECO:0000256" key="1">
    <source>
        <dbReference type="SAM" id="SignalP"/>
    </source>
</evidence>
<dbReference type="Gene3D" id="3.10.450.50">
    <property type="match status" value="1"/>
</dbReference>
<protein>
    <recommendedName>
        <fullName evidence="4">Nuclear transport factor 2 family protein</fullName>
    </recommendedName>
</protein>
<dbReference type="RefSeq" id="WP_130603674.1">
    <property type="nucleotide sequence ID" value="NZ_CP034759.1"/>
</dbReference>
<dbReference type="KEGG" id="lsd:EMK97_15385"/>
<feature type="chain" id="PRO_5020450470" description="Nuclear transport factor 2 family protein" evidence="1">
    <location>
        <begin position="18"/>
        <end position="164"/>
    </location>
</feature>
<sequence length="164" mass="18952">MRIVFIAILLLSLCSCANIGTGSDKNARVAQQFFQHYAKREDFVTFMSFYAEHAQLIDVVYGHHAQSKTEIRQFLDWQRGEFVLLKGDNILTVSKQTSQANTVITQGYFHRFSYNGETMGPWFFSITLEFDNNHKIIKQTDWINYTPRENFLGGKDVNSLIPVN</sequence>
<evidence type="ECO:0008006" key="4">
    <source>
        <dbReference type="Google" id="ProtNLM"/>
    </source>
</evidence>
<reference evidence="2 3" key="1">
    <citation type="submission" date="2018-12" db="EMBL/GenBank/DDBJ databases">
        <title>Complete genome of Litorilituus sediminis.</title>
        <authorList>
            <person name="Liu A."/>
            <person name="Rong J."/>
        </authorList>
    </citation>
    <scope>NUCLEOTIDE SEQUENCE [LARGE SCALE GENOMIC DNA]</scope>
    <source>
        <strain evidence="2 3">JCM 17549</strain>
    </source>
</reference>
<keyword evidence="3" id="KW-1185">Reference proteome</keyword>
<dbReference type="PROSITE" id="PS51257">
    <property type="entry name" value="PROKAR_LIPOPROTEIN"/>
    <property type="match status" value="1"/>
</dbReference>
<evidence type="ECO:0000313" key="2">
    <source>
        <dbReference type="EMBL" id="QBG37005.1"/>
    </source>
</evidence>
<accession>A0A4P6PBD9</accession>
<name>A0A4P6PBD9_9GAMM</name>
<gene>
    <name evidence="2" type="ORF">EMK97_15385</name>
</gene>
<evidence type="ECO:0000313" key="3">
    <source>
        <dbReference type="Proteomes" id="UP000290244"/>
    </source>
</evidence>
<dbReference type="AlphaFoldDB" id="A0A4P6PBD9"/>
<dbReference type="SUPFAM" id="SSF54427">
    <property type="entry name" value="NTF2-like"/>
    <property type="match status" value="1"/>
</dbReference>